<dbReference type="PROSITE" id="PS50943">
    <property type="entry name" value="HTH_CROC1"/>
    <property type="match status" value="1"/>
</dbReference>
<evidence type="ECO:0000259" key="1">
    <source>
        <dbReference type="PROSITE" id="PS50943"/>
    </source>
</evidence>
<evidence type="ECO:0000313" key="3">
    <source>
        <dbReference type="Proteomes" id="UP000199433"/>
    </source>
</evidence>
<sequence length="214" mass="24610">MDDLLRKKAKFWNERLKKCMEAGGYTQSSLAEALNTKYGTRYGQKAVSGWLNIGAVHKNGEVSFPKFDTLVLIADFFNVNIGYLIGETDENSFSLEKACNFTGLSGDALKAIMEITHPENDSSYMWEDNRKSLNKFLTAEGFSNFFNSLHDLYLTSMMPKRENRLFEDMDSAIDYMRDLEYRGKIERYELNEALVMLINEIYPNPPQADLTIKE</sequence>
<dbReference type="STRING" id="426701.SAMN04488098_100182"/>
<name>A0A1G8V8F5_9LACT</name>
<dbReference type="InterPro" id="IPR001387">
    <property type="entry name" value="Cro/C1-type_HTH"/>
</dbReference>
<gene>
    <name evidence="2" type="ORF">SAMN04488098_100182</name>
</gene>
<keyword evidence="3" id="KW-1185">Reference proteome</keyword>
<dbReference type="AlphaFoldDB" id="A0A1G8V8F5"/>
<reference evidence="3" key="1">
    <citation type="submission" date="2016-10" db="EMBL/GenBank/DDBJ databases">
        <authorList>
            <person name="Varghese N."/>
            <person name="Submissions S."/>
        </authorList>
    </citation>
    <scope>NUCLEOTIDE SEQUENCE [LARGE SCALE GENOMIC DNA]</scope>
    <source>
        <strain evidence="3">DSM 19181</strain>
    </source>
</reference>
<dbReference type="Proteomes" id="UP000199433">
    <property type="component" value="Unassembled WGS sequence"/>
</dbReference>
<dbReference type="CDD" id="cd00093">
    <property type="entry name" value="HTH_XRE"/>
    <property type="match status" value="1"/>
</dbReference>
<proteinExistence type="predicted"/>
<feature type="domain" description="HTH cro/C1-type" evidence="1">
    <location>
        <begin position="59"/>
        <end position="84"/>
    </location>
</feature>
<dbReference type="InterPro" id="IPR010982">
    <property type="entry name" value="Lambda_DNA-bd_dom_sf"/>
</dbReference>
<dbReference type="OrthoDB" id="2236632at2"/>
<dbReference type="RefSeq" id="WP_091264102.1">
    <property type="nucleotide sequence ID" value="NZ_FNFK01000001.1"/>
</dbReference>
<dbReference type="Gene3D" id="1.10.260.40">
    <property type="entry name" value="lambda repressor-like DNA-binding domains"/>
    <property type="match status" value="1"/>
</dbReference>
<dbReference type="EMBL" id="FNFK01000001">
    <property type="protein sequence ID" value="SDJ62249.1"/>
    <property type="molecule type" value="Genomic_DNA"/>
</dbReference>
<protein>
    <recommendedName>
        <fullName evidence="1">HTH cro/C1-type domain-containing protein</fullName>
    </recommendedName>
</protein>
<dbReference type="SUPFAM" id="SSF47413">
    <property type="entry name" value="lambda repressor-like DNA-binding domains"/>
    <property type="match status" value="1"/>
</dbReference>
<organism evidence="2 3">
    <name type="scientific">Alkalibacterium thalassium</name>
    <dbReference type="NCBI Taxonomy" id="426701"/>
    <lineage>
        <taxon>Bacteria</taxon>
        <taxon>Bacillati</taxon>
        <taxon>Bacillota</taxon>
        <taxon>Bacilli</taxon>
        <taxon>Lactobacillales</taxon>
        <taxon>Carnobacteriaceae</taxon>
        <taxon>Alkalibacterium</taxon>
    </lineage>
</organism>
<accession>A0A1G8V8F5</accession>
<dbReference type="GO" id="GO:0003677">
    <property type="term" value="F:DNA binding"/>
    <property type="evidence" value="ECO:0007669"/>
    <property type="project" value="InterPro"/>
</dbReference>
<evidence type="ECO:0000313" key="2">
    <source>
        <dbReference type="EMBL" id="SDJ62249.1"/>
    </source>
</evidence>